<dbReference type="PANTHER" id="PTHR37807:SF3">
    <property type="entry name" value="OS07G0160300 PROTEIN"/>
    <property type="match status" value="1"/>
</dbReference>
<comment type="caution">
    <text evidence="2">The sequence shown here is derived from an EMBL/GenBank/DDBJ whole genome shotgun (WGS) entry which is preliminary data.</text>
</comment>
<dbReference type="AlphaFoldDB" id="A0A163RTT2"/>
<dbReference type="Pfam" id="PF13671">
    <property type="entry name" value="AAA_33"/>
    <property type="match status" value="1"/>
</dbReference>
<evidence type="ECO:0000256" key="1">
    <source>
        <dbReference type="SAM" id="MobiDB-lite"/>
    </source>
</evidence>
<name>A0A163RTT2_9CELL</name>
<gene>
    <name evidence="2" type="ORF">OJAG_16540</name>
</gene>
<sequence>MAGGGRPQGPQMTAVWPTKDDRMFDPVPKHDGPILTIVLIAMAGLPGTGKSRLARLLARDLGAVMLSVDPVEDAFLRAGAVHDDVTGLGAYLAVESVAQENLLLGNAVIVDAVNDHPAARQQWIDLAARTATRLWFVEVYLADERLHRERLVARGSRYPALPEPGWDSLAERARALADWSGPRLRLDASLDDAELLAAAKDWLDG</sequence>
<dbReference type="PANTHER" id="PTHR37807">
    <property type="entry name" value="OS07G0160300 PROTEIN"/>
    <property type="match status" value="1"/>
</dbReference>
<dbReference type="STRING" id="43678.OJAG_16540"/>
<dbReference type="Proteomes" id="UP000076447">
    <property type="component" value="Unassembled WGS sequence"/>
</dbReference>
<protein>
    <submittedName>
        <fullName evidence="2">Chromatin associated protein KTI12</fullName>
    </submittedName>
</protein>
<evidence type="ECO:0000313" key="3">
    <source>
        <dbReference type="Proteomes" id="UP000076447"/>
    </source>
</evidence>
<dbReference type="PATRIC" id="fig|43678.3.peg.1734"/>
<reference evidence="2 3" key="1">
    <citation type="submission" date="2016-01" db="EMBL/GenBank/DDBJ databases">
        <title>Genome sequence of Oerskovia enterophila VJag, an agar and cellulose degrading bacterium.</title>
        <authorList>
            <person name="Poehlein A."/>
            <person name="Jag V."/>
            <person name="Bengelsdorf F."/>
            <person name="Duerre P."/>
            <person name="Daniel R."/>
        </authorList>
    </citation>
    <scope>NUCLEOTIDE SEQUENCE [LARGE SCALE GENOMIC DNA]</scope>
    <source>
        <strain evidence="2 3">VJag</strain>
    </source>
</reference>
<evidence type="ECO:0000313" key="2">
    <source>
        <dbReference type="EMBL" id="KZM35691.1"/>
    </source>
</evidence>
<dbReference type="EMBL" id="LRIE01000067">
    <property type="protein sequence ID" value="KZM35691.1"/>
    <property type="molecule type" value="Genomic_DNA"/>
</dbReference>
<dbReference type="SUPFAM" id="SSF52540">
    <property type="entry name" value="P-loop containing nucleoside triphosphate hydrolases"/>
    <property type="match status" value="1"/>
</dbReference>
<organism evidence="2 3">
    <name type="scientific">Oerskovia enterophila</name>
    <dbReference type="NCBI Taxonomy" id="43678"/>
    <lineage>
        <taxon>Bacteria</taxon>
        <taxon>Bacillati</taxon>
        <taxon>Actinomycetota</taxon>
        <taxon>Actinomycetes</taxon>
        <taxon>Micrococcales</taxon>
        <taxon>Cellulomonadaceae</taxon>
        <taxon>Oerskovia</taxon>
    </lineage>
</organism>
<dbReference type="InterPro" id="IPR027417">
    <property type="entry name" value="P-loop_NTPase"/>
</dbReference>
<accession>A0A163RTT2</accession>
<proteinExistence type="predicted"/>
<dbReference type="Gene3D" id="3.40.50.300">
    <property type="entry name" value="P-loop containing nucleotide triphosphate hydrolases"/>
    <property type="match status" value="1"/>
</dbReference>
<feature type="region of interest" description="Disordered" evidence="1">
    <location>
        <begin position="1"/>
        <end position="21"/>
    </location>
</feature>